<accession>A0A8H8RI78</accession>
<name>A0A8H8RI78_9HELO</name>
<keyword evidence="3" id="KW-1185">Reference proteome</keyword>
<evidence type="ECO:0000256" key="1">
    <source>
        <dbReference type="SAM" id="MobiDB-lite"/>
    </source>
</evidence>
<proteinExistence type="predicted"/>
<dbReference type="OrthoDB" id="3555346at2759"/>
<comment type="caution">
    <text evidence="2">The sequence shown here is derived from an EMBL/GenBank/DDBJ whole genome shotgun (WGS) entry which is preliminary data.</text>
</comment>
<organism evidence="2 3">
    <name type="scientific">Lachnellula subtilissima</name>
    <dbReference type="NCBI Taxonomy" id="602034"/>
    <lineage>
        <taxon>Eukaryota</taxon>
        <taxon>Fungi</taxon>
        <taxon>Dikarya</taxon>
        <taxon>Ascomycota</taxon>
        <taxon>Pezizomycotina</taxon>
        <taxon>Leotiomycetes</taxon>
        <taxon>Helotiales</taxon>
        <taxon>Lachnaceae</taxon>
        <taxon>Lachnellula</taxon>
    </lineage>
</organism>
<dbReference type="AlphaFoldDB" id="A0A8H8RI78"/>
<evidence type="ECO:0000313" key="3">
    <source>
        <dbReference type="Proteomes" id="UP000462212"/>
    </source>
</evidence>
<dbReference type="Proteomes" id="UP000462212">
    <property type="component" value="Unassembled WGS sequence"/>
</dbReference>
<reference evidence="2 3" key="1">
    <citation type="submission" date="2018-05" db="EMBL/GenBank/DDBJ databases">
        <title>Genome sequencing and assembly of the regulated plant pathogen Lachnellula willkommii and related sister species for the development of diagnostic species identification markers.</title>
        <authorList>
            <person name="Giroux E."/>
            <person name="Bilodeau G."/>
        </authorList>
    </citation>
    <scope>NUCLEOTIDE SEQUENCE [LARGE SCALE GENOMIC DNA]</scope>
    <source>
        <strain evidence="2 3">CBS 197.66</strain>
    </source>
</reference>
<sequence>MATERFTHLQALTPRRFHISANPPFGINFVLCGHVNLDYDESGSQFFSQRDGIRECKPGIWTSMTRQVGDLGEDFSIECILRWVEPGTIDLSQSVEDWEKYENETRAKDAAVKVSGLVLKGTKWRKMGSYFDDGGVCSVISTEYLSEDAAGKIMGLKDGDEIDYGFYAETLTLNGWEMGAVGQDEVGGPPRVAVAEENGQVIAIRLHRGRIYDDDEEEEDDSQGTEDGLSSDEGEDETKG</sequence>
<dbReference type="EMBL" id="QGMJ01000736">
    <property type="protein sequence ID" value="TVY33821.1"/>
    <property type="molecule type" value="Genomic_DNA"/>
</dbReference>
<evidence type="ECO:0000313" key="2">
    <source>
        <dbReference type="EMBL" id="TVY33821.1"/>
    </source>
</evidence>
<feature type="compositionally biased region" description="Acidic residues" evidence="1">
    <location>
        <begin position="213"/>
        <end position="240"/>
    </location>
</feature>
<gene>
    <name evidence="2" type="ORF">LSUB1_G007914</name>
</gene>
<feature type="region of interest" description="Disordered" evidence="1">
    <location>
        <begin position="207"/>
        <end position="240"/>
    </location>
</feature>
<protein>
    <submittedName>
        <fullName evidence="2">Uncharacterized protein</fullName>
    </submittedName>
</protein>